<keyword evidence="2" id="KW-1185">Reference proteome</keyword>
<protein>
    <submittedName>
        <fullName evidence="1">Uncharacterized protein</fullName>
    </submittedName>
</protein>
<evidence type="ECO:0000313" key="1">
    <source>
        <dbReference type="EMBL" id="NHZ87512.1"/>
    </source>
</evidence>
<organism evidence="1 2">
    <name type="scientific">Massilia mucilaginosa</name>
    <dbReference type="NCBI Taxonomy" id="2609282"/>
    <lineage>
        <taxon>Bacteria</taxon>
        <taxon>Pseudomonadati</taxon>
        <taxon>Pseudomonadota</taxon>
        <taxon>Betaproteobacteria</taxon>
        <taxon>Burkholderiales</taxon>
        <taxon>Oxalobacteraceae</taxon>
        <taxon>Telluria group</taxon>
        <taxon>Massilia</taxon>
    </lineage>
</organism>
<dbReference type="RefSeq" id="WP_166869816.1">
    <property type="nucleotide sequence ID" value="NZ_WHJH01000001.1"/>
</dbReference>
<proteinExistence type="predicted"/>
<dbReference type="EMBL" id="WHJH01000001">
    <property type="protein sequence ID" value="NHZ87512.1"/>
    <property type="molecule type" value="Genomic_DNA"/>
</dbReference>
<evidence type="ECO:0000313" key="2">
    <source>
        <dbReference type="Proteomes" id="UP000609726"/>
    </source>
</evidence>
<name>A0ABX0NL47_9BURK</name>
<reference evidence="1 2" key="1">
    <citation type="submission" date="2019-10" db="EMBL/GenBank/DDBJ databases">
        <title>Taxonomy of Antarctic Massilia spp.: description of Massilia rubra sp. nov., Massilia aquatica sp. nov., Massilia mucilaginosa sp. nov., Massilia frigida sp. nov. isolated from streams, lakes and regoliths.</title>
        <authorList>
            <person name="Holochova P."/>
            <person name="Sedlacek I."/>
            <person name="Kralova S."/>
            <person name="Maslanova I."/>
            <person name="Busse H.-J."/>
            <person name="Stankova E."/>
            <person name="Vrbovska V."/>
            <person name="Kovarovic V."/>
            <person name="Bartak M."/>
            <person name="Svec P."/>
            <person name="Pantucek R."/>
        </authorList>
    </citation>
    <scope>NUCLEOTIDE SEQUENCE [LARGE SCALE GENOMIC DNA]</scope>
    <source>
        <strain evidence="1 2">CCM 8733</strain>
    </source>
</reference>
<gene>
    <name evidence="1" type="ORF">F2P45_00465</name>
</gene>
<accession>A0ABX0NL47</accession>
<sequence>MVRQYIPKVQIGTIWLGPLEDRAHVLEALNQYHVALKRRRVSLPDQLDSQFQRIADHVEYKLDHGEMMALPDIVDDLLRRCGYGHENTSLFLSALAAGGEVWVWQTKSPGRYRVEHSEGWCVALDGQIAATICYTS</sequence>
<dbReference type="Proteomes" id="UP000609726">
    <property type="component" value="Unassembled WGS sequence"/>
</dbReference>
<comment type="caution">
    <text evidence="1">The sequence shown here is derived from an EMBL/GenBank/DDBJ whole genome shotgun (WGS) entry which is preliminary data.</text>
</comment>